<dbReference type="SUPFAM" id="SSF88874">
    <property type="entry name" value="Receptor-binding domain of short tail fibre protein gp12"/>
    <property type="match status" value="1"/>
</dbReference>
<dbReference type="EMBL" id="FMUS01000022">
    <property type="protein sequence ID" value="SCY92814.1"/>
    <property type="molecule type" value="Genomic_DNA"/>
</dbReference>
<dbReference type="InterPro" id="IPR011083">
    <property type="entry name" value="Phage_tail_collar_dom"/>
</dbReference>
<dbReference type="Pfam" id="PF07484">
    <property type="entry name" value="Collar"/>
    <property type="match status" value="1"/>
</dbReference>
<dbReference type="Proteomes" id="UP000198636">
    <property type="component" value="Unassembled WGS sequence"/>
</dbReference>
<feature type="domain" description="Phage tail collar" evidence="1">
    <location>
        <begin position="6"/>
        <end position="62"/>
    </location>
</feature>
<evidence type="ECO:0000259" key="1">
    <source>
        <dbReference type="Pfam" id="PF07484"/>
    </source>
</evidence>
<accession>A0A1G5JXD2</accession>
<dbReference type="STRING" id="1120976.SAMN03080606_03085"/>
<evidence type="ECO:0000313" key="2">
    <source>
        <dbReference type="EMBL" id="SCY92814.1"/>
    </source>
</evidence>
<keyword evidence="3" id="KW-1185">Reference proteome</keyword>
<proteinExistence type="predicted"/>
<dbReference type="OrthoDB" id="9810174at2"/>
<organism evidence="2 3">
    <name type="scientific">Alkaliphilus peptidifermentans DSM 18978</name>
    <dbReference type="NCBI Taxonomy" id="1120976"/>
    <lineage>
        <taxon>Bacteria</taxon>
        <taxon>Bacillati</taxon>
        <taxon>Bacillota</taxon>
        <taxon>Clostridia</taxon>
        <taxon>Peptostreptococcales</taxon>
        <taxon>Natronincolaceae</taxon>
        <taxon>Alkaliphilus</taxon>
    </lineage>
</organism>
<name>A0A1G5JXD2_9FIRM</name>
<dbReference type="Gene3D" id="3.90.1340.10">
    <property type="entry name" value="Phage tail collar domain"/>
    <property type="match status" value="1"/>
</dbReference>
<dbReference type="InterPro" id="IPR037053">
    <property type="entry name" value="Phage_tail_collar_dom_sf"/>
</dbReference>
<dbReference type="RefSeq" id="WP_091545367.1">
    <property type="nucleotide sequence ID" value="NZ_FMUS01000022.1"/>
</dbReference>
<sequence length="162" mass="17709">MKFFLGEIRLFPFSFAPRGWTLCNGQILQISQNQALYSLLGTTYGGNGTTTFALPDLRGRVPIHSEAGQAGGEEEQWLTIIQMPNHTHTFSASTDISDKREAVANVLANDVRMPYKKNPSPIVNMNDTGLSFSGEGLPHNNMQPYTVLNFCIALEGICASGN</sequence>
<dbReference type="AlphaFoldDB" id="A0A1G5JXD2"/>
<protein>
    <submittedName>
        <fullName evidence="2">Microcystin-dependent protein</fullName>
    </submittedName>
</protein>
<evidence type="ECO:0000313" key="3">
    <source>
        <dbReference type="Proteomes" id="UP000198636"/>
    </source>
</evidence>
<gene>
    <name evidence="2" type="ORF">SAMN03080606_03085</name>
</gene>
<reference evidence="2 3" key="1">
    <citation type="submission" date="2016-10" db="EMBL/GenBank/DDBJ databases">
        <authorList>
            <person name="de Groot N.N."/>
        </authorList>
    </citation>
    <scope>NUCLEOTIDE SEQUENCE [LARGE SCALE GENOMIC DNA]</scope>
    <source>
        <strain evidence="2 3">DSM 18978</strain>
    </source>
</reference>